<feature type="compositionally biased region" description="Basic and acidic residues" evidence="4">
    <location>
        <begin position="23"/>
        <end position="35"/>
    </location>
</feature>
<dbReference type="InterPro" id="IPR053235">
    <property type="entry name" value="Ser_Thr_kinase"/>
</dbReference>
<dbReference type="InterPro" id="IPR000719">
    <property type="entry name" value="Prot_kinase_dom"/>
</dbReference>
<evidence type="ECO:0000256" key="4">
    <source>
        <dbReference type="SAM" id="MobiDB-lite"/>
    </source>
</evidence>
<dbReference type="AlphaFoldDB" id="A0A2M9A8C9"/>
<dbReference type="InterPro" id="IPR017441">
    <property type="entry name" value="Protein_kinase_ATP_BS"/>
</dbReference>
<keyword evidence="5" id="KW-0812">Transmembrane</keyword>
<feature type="domain" description="Protein kinase" evidence="6">
    <location>
        <begin position="49"/>
        <end position="307"/>
    </location>
</feature>
<dbReference type="GO" id="GO:0005524">
    <property type="term" value="F:ATP binding"/>
    <property type="evidence" value="ECO:0007669"/>
    <property type="project" value="UniProtKB-UniRule"/>
</dbReference>
<feature type="transmembrane region" description="Helical" evidence="5">
    <location>
        <begin position="348"/>
        <end position="368"/>
    </location>
</feature>
<evidence type="ECO:0000313" key="7">
    <source>
        <dbReference type="EMBL" id="PJJ41975.1"/>
    </source>
</evidence>
<gene>
    <name evidence="7" type="ORF">BGX16_1989</name>
</gene>
<dbReference type="GO" id="GO:0005737">
    <property type="term" value="C:cytoplasm"/>
    <property type="evidence" value="ECO:0007669"/>
    <property type="project" value="TreeGrafter"/>
</dbReference>
<keyword evidence="7" id="KW-0418">Kinase</keyword>
<dbReference type="SMART" id="SM00220">
    <property type="entry name" value="S_TKc"/>
    <property type="match status" value="1"/>
</dbReference>
<sequence length="370" mass="41592">MTKISKGDFLYFEPTMASIIDDITHSQDGTKDGTKTPRKRRAPTKIGGYTAVKKIGQGAMGDIWLCEDPSLCRRVVVKQMLPSLRGYEDLIARFKRECVILAALHHPNIVHPFALWQERTGKLALAMEYVDGATFRQILDVNSRPPIWVTLYLIHEILQTLICVHANQIIHRDLKPSNMMVEKNGRVRLLDFGIARDANPGQDMTLPGSVLGTAAYMSPEQVKGFTVTYASDIFSLGIIACEMVMGKNPFRGESMELTSQYILNLHLKIKNFPPEVPYNLRRWILKCLEKKPQDRFHSTKEAADALASIMDGYPRQLDIPCREWLKATMRNEPLPELPKNSKMQMFKFGLIAGAAAGALLATFITALICS</sequence>
<organism evidence="7 8">
    <name type="scientific">Hallerella succinigenes</name>
    <dbReference type="NCBI Taxonomy" id="1896222"/>
    <lineage>
        <taxon>Bacteria</taxon>
        <taxon>Pseudomonadati</taxon>
        <taxon>Fibrobacterota</taxon>
        <taxon>Fibrobacteria</taxon>
        <taxon>Fibrobacterales</taxon>
        <taxon>Fibrobacteraceae</taxon>
        <taxon>Hallerella</taxon>
    </lineage>
</organism>
<dbReference type="Gene3D" id="1.10.510.10">
    <property type="entry name" value="Transferase(Phosphotransferase) domain 1"/>
    <property type="match status" value="1"/>
</dbReference>
<protein>
    <submittedName>
        <fullName evidence="7">Serine/threonine-protein kinase</fullName>
    </submittedName>
</protein>
<keyword evidence="8" id="KW-1185">Reference proteome</keyword>
<name>A0A2M9A8C9_9BACT</name>
<keyword evidence="7" id="KW-0808">Transferase</keyword>
<dbReference type="PANTHER" id="PTHR24361">
    <property type="entry name" value="MITOGEN-ACTIVATED KINASE KINASE KINASE"/>
    <property type="match status" value="1"/>
</dbReference>
<comment type="caution">
    <text evidence="7">The sequence shown here is derived from an EMBL/GenBank/DDBJ whole genome shotgun (WGS) entry which is preliminary data.</text>
</comment>
<evidence type="ECO:0000259" key="6">
    <source>
        <dbReference type="PROSITE" id="PS50011"/>
    </source>
</evidence>
<dbReference type="InterPro" id="IPR011009">
    <property type="entry name" value="Kinase-like_dom_sf"/>
</dbReference>
<proteinExistence type="predicted"/>
<evidence type="ECO:0000256" key="1">
    <source>
        <dbReference type="ARBA" id="ARBA00022741"/>
    </source>
</evidence>
<evidence type="ECO:0000256" key="3">
    <source>
        <dbReference type="PROSITE-ProRule" id="PRU10141"/>
    </source>
</evidence>
<dbReference type="Proteomes" id="UP000231134">
    <property type="component" value="Unassembled WGS sequence"/>
</dbReference>
<evidence type="ECO:0000313" key="8">
    <source>
        <dbReference type="Proteomes" id="UP000231134"/>
    </source>
</evidence>
<dbReference type="PROSITE" id="PS00108">
    <property type="entry name" value="PROTEIN_KINASE_ST"/>
    <property type="match status" value="1"/>
</dbReference>
<dbReference type="InterPro" id="IPR008271">
    <property type="entry name" value="Ser/Thr_kinase_AS"/>
</dbReference>
<feature type="region of interest" description="Disordered" evidence="4">
    <location>
        <begin position="23"/>
        <end position="42"/>
    </location>
</feature>
<keyword evidence="5" id="KW-1133">Transmembrane helix</keyword>
<dbReference type="SUPFAM" id="SSF56112">
    <property type="entry name" value="Protein kinase-like (PK-like)"/>
    <property type="match status" value="1"/>
</dbReference>
<dbReference type="PROSITE" id="PS00107">
    <property type="entry name" value="PROTEIN_KINASE_ATP"/>
    <property type="match status" value="1"/>
</dbReference>
<evidence type="ECO:0000256" key="2">
    <source>
        <dbReference type="ARBA" id="ARBA00022840"/>
    </source>
</evidence>
<accession>A0A2M9A8C9</accession>
<feature type="binding site" evidence="3">
    <location>
        <position position="78"/>
    </location>
    <ligand>
        <name>ATP</name>
        <dbReference type="ChEBI" id="CHEBI:30616"/>
    </ligand>
</feature>
<keyword evidence="1 3" id="KW-0547">Nucleotide-binding</keyword>
<dbReference type="GO" id="GO:0004674">
    <property type="term" value="F:protein serine/threonine kinase activity"/>
    <property type="evidence" value="ECO:0007669"/>
    <property type="project" value="TreeGrafter"/>
</dbReference>
<dbReference type="Pfam" id="PF00069">
    <property type="entry name" value="Pkinase"/>
    <property type="match status" value="1"/>
</dbReference>
<dbReference type="PROSITE" id="PS50011">
    <property type="entry name" value="PROTEIN_KINASE_DOM"/>
    <property type="match status" value="1"/>
</dbReference>
<keyword evidence="5" id="KW-0472">Membrane</keyword>
<dbReference type="CDD" id="cd14014">
    <property type="entry name" value="STKc_PknB_like"/>
    <property type="match status" value="1"/>
</dbReference>
<dbReference type="EMBL" id="PGEX01000001">
    <property type="protein sequence ID" value="PJJ41975.1"/>
    <property type="molecule type" value="Genomic_DNA"/>
</dbReference>
<evidence type="ECO:0000256" key="5">
    <source>
        <dbReference type="SAM" id="Phobius"/>
    </source>
</evidence>
<reference evidence="7 8" key="1">
    <citation type="submission" date="2017-11" db="EMBL/GenBank/DDBJ databases">
        <title>Animal gut microbial communities from fecal samples from Wisconsin, USA.</title>
        <authorList>
            <person name="Neumann A."/>
        </authorList>
    </citation>
    <scope>NUCLEOTIDE SEQUENCE [LARGE SCALE GENOMIC DNA]</scope>
    <source>
        <strain evidence="7 8">UWS3</strain>
    </source>
</reference>
<dbReference type="Gene3D" id="3.30.200.20">
    <property type="entry name" value="Phosphorylase Kinase, domain 1"/>
    <property type="match status" value="1"/>
</dbReference>
<keyword evidence="2 3" id="KW-0067">ATP-binding</keyword>